<feature type="domain" description="PTS EIIA type-2" evidence="6">
    <location>
        <begin position="547"/>
        <end position="690"/>
    </location>
</feature>
<dbReference type="PROSITE" id="PS51099">
    <property type="entry name" value="PTS_EIIB_TYPE_2"/>
    <property type="match status" value="1"/>
</dbReference>
<dbReference type="InterPro" id="IPR036388">
    <property type="entry name" value="WH-like_DNA-bd_sf"/>
</dbReference>
<evidence type="ECO:0000259" key="6">
    <source>
        <dbReference type="PROSITE" id="PS51094"/>
    </source>
</evidence>
<dbReference type="InterPro" id="IPR013196">
    <property type="entry name" value="HTH_11"/>
</dbReference>
<evidence type="ECO:0000256" key="4">
    <source>
        <dbReference type="ARBA" id="ARBA00023159"/>
    </source>
</evidence>
<keyword evidence="4" id="KW-0010">Activator</keyword>
<dbReference type="SUPFAM" id="SSF55804">
    <property type="entry name" value="Phoshotransferase/anion transport protein"/>
    <property type="match status" value="1"/>
</dbReference>
<feature type="domain" description="PRD" evidence="8">
    <location>
        <begin position="296"/>
        <end position="403"/>
    </location>
</feature>
<keyword evidence="3" id="KW-0805">Transcription regulation</keyword>
<evidence type="ECO:0000259" key="7">
    <source>
        <dbReference type="PROSITE" id="PS51099"/>
    </source>
</evidence>
<evidence type="ECO:0000256" key="2">
    <source>
        <dbReference type="ARBA" id="ARBA00022737"/>
    </source>
</evidence>
<dbReference type="Proteomes" id="UP000182762">
    <property type="component" value="Unassembled WGS sequence"/>
</dbReference>
<feature type="domain" description="PRD" evidence="8">
    <location>
        <begin position="183"/>
        <end position="290"/>
    </location>
</feature>
<dbReference type="GeneID" id="93712679"/>
<dbReference type="InterPro" id="IPR002178">
    <property type="entry name" value="PTS_EIIA_type-2_dom"/>
</dbReference>
<dbReference type="SUPFAM" id="SSF52794">
    <property type="entry name" value="PTS system IIB component-like"/>
    <property type="match status" value="1"/>
</dbReference>
<accession>A0A1I6BSB9</accession>
<gene>
    <name evidence="9" type="ORF">SAMN02745910_04114</name>
</gene>
<dbReference type="InterPro" id="IPR036634">
    <property type="entry name" value="PRD_sf"/>
</dbReference>
<dbReference type="PANTHER" id="PTHR30185:SF18">
    <property type="entry name" value="TRANSCRIPTIONAL REGULATOR MTLR"/>
    <property type="match status" value="1"/>
</dbReference>
<dbReference type="SUPFAM" id="SSF63520">
    <property type="entry name" value="PTS-regulatory domain, PRD"/>
    <property type="match status" value="2"/>
</dbReference>
<evidence type="ECO:0000259" key="8">
    <source>
        <dbReference type="PROSITE" id="PS51372"/>
    </source>
</evidence>
<organism evidence="9 10">
    <name type="scientific">Priestia endophytica DSM 13796</name>
    <dbReference type="NCBI Taxonomy" id="1121089"/>
    <lineage>
        <taxon>Bacteria</taxon>
        <taxon>Bacillati</taxon>
        <taxon>Bacillota</taxon>
        <taxon>Bacilli</taxon>
        <taxon>Bacillales</taxon>
        <taxon>Bacillaceae</taxon>
        <taxon>Priestia</taxon>
    </lineage>
</organism>
<comment type="caution">
    <text evidence="9">The sequence shown here is derived from an EMBL/GenBank/DDBJ whole genome shotgun (WGS) entry which is preliminary data.</text>
</comment>
<sequence>MSLDQRSSAILRALTKSSSCISVEELMKFAHVSKRTIYYDVKKINSWLQETGLYPLQYVRGAGYFLDEETKRSVEKEEIIRSYDYSPRERVAWTAIIIFIREKEIYLHDLMTYLKVSRNTMLDDVKKLKKILSSSQLELRSSKMTGYIIRGEEEQKRKSLSCFLQEIIVKEGREGFEEKLAHYAPSFLEELTTMFALFIESEQELSLKFTDDVLYMLSVNTLLFLKRMKQGKWIKIDSVEKNVLQETKEFQSAKTIAEKLSKKWGILFQEDEVYYLTTHLLGSKVNNYTTHNLEEKDFSFFRTIVRNMVTDFQKYACVMFRNEKEVEHNLLIHLRPAFYRVKYGLPVDNPLSHTIQSTYKDVYNITKKVVHHVEKAAHNKMSEDEIAYIAIHFGGWMRKEGTVPAKRKKALIVCASGVGTSRMLETQLYSLFSTVDFQTTVSLREYETMPFHVDFVVSTVSIPNRGRPVFLVNPILTEGEKASLLKKVSTIIEDGHVLSHSVEGIMDLIREHAKIQDEKLLYQKLKEHLYQPTLHGKGERSKPVLSDLLIKENINLKESLSSWQEAIRHASIPLLEKGDIQEEYIKAMIKNIEELGPYIVITTDVAIPHARPEQGVNKLSMSLMTLSQPVSFSDKDRHRVRLVIVLAAIDNETHLKALSQLTTLLSERANVEKIINTDSKEEVTDLITKYSK</sequence>
<dbReference type="Pfam" id="PF08279">
    <property type="entry name" value="HTH_11"/>
    <property type="match status" value="1"/>
</dbReference>
<dbReference type="PANTHER" id="PTHR30185">
    <property type="entry name" value="CRYPTIC BETA-GLUCOSIDE BGL OPERON ANTITERMINATOR"/>
    <property type="match status" value="1"/>
</dbReference>
<keyword evidence="2" id="KW-0677">Repeat</keyword>
<dbReference type="PROSITE" id="PS51372">
    <property type="entry name" value="PRD_2"/>
    <property type="match status" value="2"/>
</dbReference>
<keyword evidence="1" id="KW-0808">Transferase</keyword>
<dbReference type="Pfam" id="PF00359">
    <property type="entry name" value="PTS_EIIA_2"/>
    <property type="match status" value="1"/>
</dbReference>
<evidence type="ECO:0000256" key="1">
    <source>
        <dbReference type="ARBA" id="ARBA00022679"/>
    </source>
</evidence>
<evidence type="ECO:0000256" key="5">
    <source>
        <dbReference type="ARBA" id="ARBA00023163"/>
    </source>
</evidence>
<dbReference type="InterPro" id="IPR016152">
    <property type="entry name" value="PTrfase/Anion_transptr"/>
</dbReference>
<dbReference type="Gene3D" id="1.10.10.10">
    <property type="entry name" value="Winged helix-like DNA-binding domain superfamily/Winged helix DNA-binding domain"/>
    <property type="match status" value="1"/>
</dbReference>
<dbReference type="InterPro" id="IPR036095">
    <property type="entry name" value="PTS_EIIB-like_sf"/>
</dbReference>
<dbReference type="RefSeq" id="WP_061802573.1">
    <property type="nucleotide sequence ID" value="NZ_FOXX01000013.1"/>
</dbReference>
<proteinExistence type="predicted"/>
<dbReference type="Pfam" id="PF05043">
    <property type="entry name" value="Mga"/>
    <property type="match status" value="1"/>
</dbReference>
<dbReference type="CDD" id="cd00211">
    <property type="entry name" value="PTS_IIA_fru"/>
    <property type="match status" value="1"/>
</dbReference>
<name>A0A1I6BSB9_9BACI</name>
<dbReference type="InterPro" id="IPR007737">
    <property type="entry name" value="Mga_HTH"/>
</dbReference>
<reference evidence="9 10" key="1">
    <citation type="submission" date="2016-10" db="EMBL/GenBank/DDBJ databases">
        <authorList>
            <person name="Varghese N."/>
            <person name="Submissions S."/>
        </authorList>
    </citation>
    <scope>NUCLEOTIDE SEQUENCE [LARGE SCALE GENOMIC DNA]</scope>
    <source>
        <strain evidence="9 10">DSM 13796</strain>
    </source>
</reference>
<dbReference type="Gene3D" id="3.40.50.2300">
    <property type="match status" value="1"/>
</dbReference>
<evidence type="ECO:0000313" key="9">
    <source>
        <dbReference type="EMBL" id="SFQ83838.1"/>
    </source>
</evidence>
<evidence type="ECO:0000313" key="10">
    <source>
        <dbReference type="Proteomes" id="UP000182762"/>
    </source>
</evidence>
<dbReference type="Gene3D" id="1.10.1790.10">
    <property type="entry name" value="PRD domain"/>
    <property type="match status" value="2"/>
</dbReference>
<feature type="domain" description="PTS EIIB type-2" evidence="7">
    <location>
        <begin position="408"/>
        <end position="496"/>
    </location>
</feature>
<dbReference type="EMBL" id="FOXX01000013">
    <property type="protein sequence ID" value="SFQ83838.1"/>
    <property type="molecule type" value="Genomic_DNA"/>
</dbReference>
<dbReference type="Pfam" id="PF00874">
    <property type="entry name" value="PRD"/>
    <property type="match status" value="2"/>
</dbReference>
<protein>
    <submittedName>
        <fullName evidence="9">Mannitol operon transcriptional antiterminator</fullName>
    </submittedName>
</protein>
<dbReference type="InterPro" id="IPR011608">
    <property type="entry name" value="PRD"/>
</dbReference>
<dbReference type="InterPro" id="IPR013011">
    <property type="entry name" value="PTS_EIIB_2"/>
</dbReference>
<dbReference type="InterPro" id="IPR050661">
    <property type="entry name" value="BglG_antiterminators"/>
</dbReference>
<dbReference type="PROSITE" id="PS51094">
    <property type="entry name" value="PTS_EIIA_TYPE_2"/>
    <property type="match status" value="1"/>
</dbReference>
<dbReference type="Gene3D" id="3.40.930.10">
    <property type="entry name" value="Mannitol-specific EII, Chain A"/>
    <property type="match status" value="1"/>
</dbReference>
<keyword evidence="5" id="KW-0804">Transcription</keyword>
<evidence type="ECO:0000256" key="3">
    <source>
        <dbReference type="ARBA" id="ARBA00023015"/>
    </source>
</evidence>
<dbReference type="CDD" id="cd05568">
    <property type="entry name" value="PTS_IIB_bgl_like"/>
    <property type="match status" value="1"/>
</dbReference>
<keyword evidence="10" id="KW-1185">Reference proteome</keyword>